<dbReference type="EC" id="3.4.16.4" evidence="17"/>
<keyword evidence="5 17" id="KW-0121">Carboxypeptidase</keyword>
<proteinExistence type="predicted"/>
<dbReference type="InterPro" id="IPR017790">
    <property type="entry name" value="Penicillin-binding_protein_2"/>
</dbReference>
<evidence type="ECO:0000256" key="1">
    <source>
        <dbReference type="ARBA" id="ARBA00004167"/>
    </source>
</evidence>
<dbReference type="GO" id="GO:0005886">
    <property type="term" value="C:plasma membrane"/>
    <property type="evidence" value="ECO:0007669"/>
    <property type="project" value="UniProtKB-SubCell"/>
</dbReference>
<dbReference type="AlphaFoldDB" id="A0AB39KUX8"/>
<feature type="compositionally biased region" description="Low complexity" evidence="14">
    <location>
        <begin position="649"/>
        <end position="666"/>
    </location>
</feature>
<dbReference type="GO" id="GO:0009002">
    <property type="term" value="F:serine-type D-Ala-D-Ala carboxypeptidase activity"/>
    <property type="evidence" value="ECO:0007669"/>
    <property type="project" value="UniProtKB-EC"/>
</dbReference>
<evidence type="ECO:0000256" key="14">
    <source>
        <dbReference type="SAM" id="MobiDB-lite"/>
    </source>
</evidence>
<comment type="subcellular location">
    <subcellularLocation>
        <location evidence="2">Cell membrane</location>
    </subcellularLocation>
    <subcellularLocation>
        <location evidence="1">Membrane</location>
        <topology evidence="1">Single-pass membrane protein</topology>
    </subcellularLocation>
</comment>
<evidence type="ECO:0000256" key="9">
    <source>
        <dbReference type="ARBA" id="ARBA00022960"/>
    </source>
</evidence>
<dbReference type="InterPro" id="IPR012338">
    <property type="entry name" value="Beta-lactam/transpept-like"/>
</dbReference>
<evidence type="ECO:0000256" key="6">
    <source>
        <dbReference type="ARBA" id="ARBA00022670"/>
    </source>
</evidence>
<dbReference type="EMBL" id="CP158375">
    <property type="protein sequence ID" value="XDO97041.1"/>
    <property type="molecule type" value="Genomic_DNA"/>
</dbReference>
<dbReference type="InterPro" id="IPR001460">
    <property type="entry name" value="PCN-bd_Tpept"/>
</dbReference>
<dbReference type="InterPro" id="IPR036138">
    <property type="entry name" value="PBP_dimer_sf"/>
</dbReference>
<dbReference type="GO" id="GO:0071555">
    <property type="term" value="P:cell wall organization"/>
    <property type="evidence" value="ECO:0007669"/>
    <property type="project" value="UniProtKB-KW"/>
</dbReference>
<evidence type="ECO:0000256" key="3">
    <source>
        <dbReference type="ARBA" id="ARBA00022475"/>
    </source>
</evidence>
<keyword evidence="9" id="KW-0133">Cell shape</keyword>
<feature type="domain" description="Penicillin-binding protein transpeptidase" evidence="15">
    <location>
        <begin position="274"/>
        <end position="610"/>
    </location>
</feature>
<dbReference type="GO" id="GO:0008658">
    <property type="term" value="F:penicillin binding"/>
    <property type="evidence" value="ECO:0007669"/>
    <property type="project" value="InterPro"/>
</dbReference>
<dbReference type="PANTHER" id="PTHR30627">
    <property type="entry name" value="PEPTIDOGLYCAN D,D-TRANSPEPTIDASE"/>
    <property type="match status" value="1"/>
</dbReference>
<evidence type="ECO:0000256" key="4">
    <source>
        <dbReference type="ARBA" id="ARBA00022519"/>
    </source>
</evidence>
<keyword evidence="10" id="KW-0573">Peptidoglycan synthesis</keyword>
<dbReference type="RefSeq" id="WP_369059995.1">
    <property type="nucleotide sequence ID" value="NZ_CP158375.1"/>
</dbReference>
<dbReference type="Gene3D" id="3.40.710.10">
    <property type="entry name" value="DD-peptidase/beta-lactamase superfamily"/>
    <property type="match status" value="1"/>
</dbReference>
<evidence type="ECO:0000313" key="17">
    <source>
        <dbReference type="EMBL" id="XDO97041.1"/>
    </source>
</evidence>
<evidence type="ECO:0000256" key="2">
    <source>
        <dbReference type="ARBA" id="ARBA00004236"/>
    </source>
</evidence>
<feature type="region of interest" description="Disordered" evidence="14">
    <location>
        <begin position="626"/>
        <end position="666"/>
    </location>
</feature>
<evidence type="ECO:0000256" key="10">
    <source>
        <dbReference type="ARBA" id="ARBA00022984"/>
    </source>
</evidence>
<dbReference type="GO" id="GO:0008360">
    <property type="term" value="P:regulation of cell shape"/>
    <property type="evidence" value="ECO:0007669"/>
    <property type="project" value="UniProtKB-KW"/>
</dbReference>
<evidence type="ECO:0000256" key="7">
    <source>
        <dbReference type="ARBA" id="ARBA00022692"/>
    </source>
</evidence>
<keyword evidence="7" id="KW-0812">Transmembrane</keyword>
<dbReference type="SUPFAM" id="SSF56519">
    <property type="entry name" value="Penicillin binding protein dimerisation domain"/>
    <property type="match status" value="1"/>
</dbReference>
<evidence type="ECO:0000256" key="13">
    <source>
        <dbReference type="ARBA" id="ARBA00023316"/>
    </source>
</evidence>
<organism evidence="17">
    <name type="scientific">Caulobacter sp. 73W</name>
    <dbReference type="NCBI Taxonomy" id="3161137"/>
    <lineage>
        <taxon>Bacteria</taxon>
        <taxon>Pseudomonadati</taxon>
        <taxon>Pseudomonadota</taxon>
        <taxon>Alphaproteobacteria</taxon>
        <taxon>Caulobacterales</taxon>
        <taxon>Caulobacteraceae</taxon>
        <taxon>Caulobacter</taxon>
    </lineage>
</organism>
<dbReference type="Gene3D" id="3.90.1310.10">
    <property type="entry name" value="Penicillin-binding protein 2a (Domain 2)"/>
    <property type="match status" value="1"/>
</dbReference>
<keyword evidence="12" id="KW-0472">Membrane</keyword>
<keyword evidence="3" id="KW-1003">Cell membrane</keyword>
<dbReference type="GO" id="GO:0071972">
    <property type="term" value="F:peptidoglycan L,D-transpeptidase activity"/>
    <property type="evidence" value="ECO:0007669"/>
    <property type="project" value="TreeGrafter"/>
</dbReference>
<dbReference type="Pfam" id="PF03717">
    <property type="entry name" value="PBP_dimer"/>
    <property type="match status" value="1"/>
</dbReference>
<dbReference type="NCBIfam" id="TIGR03423">
    <property type="entry name" value="pbp2_mrdA"/>
    <property type="match status" value="1"/>
</dbReference>
<keyword evidence="6" id="KW-0645">Protease</keyword>
<dbReference type="Pfam" id="PF00905">
    <property type="entry name" value="Transpeptidase"/>
    <property type="match status" value="1"/>
</dbReference>
<dbReference type="GO" id="GO:0009252">
    <property type="term" value="P:peptidoglycan biosynthetic process"/>
    <property type="evidence" value="ECO:0007669"/>
    <property type="project" value="UniProtKB-KW"/>
</dbReference>
<evidence type="ECO:0000256" key="12">
    <source>
        <dbReference type="ARBA" id="ARBA00023136"/>
    </source>
</evidence>
<accession>A0AB39KUX8</accession>
<keyword evidence="4" id="KW-0997">Cell inner membrane</keyword>
<name>A0AB39KUX8_9CAUL</name>
<dbReference type="SUPFAM" id="SSF56601">
    <property type="entry name" value="beta-lactamase/transpeptidase-like"/>
    <property type="match status" value="1"/>
</dbReference>
<dbReference type="PANTHER" id="PTHR30627:SF2">
    <property type="entry name" value="PEPTIDOGLYCAN D,D-TRANSPEPTIDASE MRDA"/>
    <property type="match status" value="1"/>
</dbReference>
<evidence type="ECO:0000256" key="11">
    <source>
        <dbReference type="ARBA" id="ARBA00022989"/>
    </source>
</evidence>
<sequence length="666" mass="72461">MGEPSIFFSEVNERQGTFHRRAFLMGGLTGVGLLTLGGRLAQLQLVEAGRYQKLSAGNQFNFRLAPPPRGLILDRNGVSLASNRPNFRLLVSRSKEMDVDKTVAELALLLPWDEARQKRAIRDINNSPRNAPVAVMEDMTWEEFSRINVRAPELPGVTADMGEVRVYPFGGAFAHVIGYVAKISDRDLKEAGPNPEPLLLHPGFRIGKQGVEKALDVELRGKPGANKVEVDARGRVVRADPEGDIPSIPGKEVRLTLDADIQNRALEVMGDESGAIVVMDCRNGDILGMVSAPSFDANRFVRGLSGPEYRALSEYERKPLLDKALSGTYPPGSTFKTMTALACLEAGINPEERVHCSGGWFFGGRTFHCWGRHGSQNVHDAIKNSCDVYFYTMSLRVGPDRIAQVARAFGFGQTFDIGIPGQKKGTVPDREWKKRAFKRNPANQTWYPGETPSYAIGQGALAVNALQLCVMTARLANGRKALNPRLIKSVGGVERPHGDDVPDLPFSQEHLNVVRGGMAAVANDTSGTAYRQSQLGLGDVKMAGKTGTAQVRSYGAGSRKMTGVPWRFKDHNLYVAFAPYDDPRYALSVIIQHGGMGGATAGAPRAREVMRVALLKDPEVRARIERPLPMPELTPEATVEGAAPDAPIETAAPPEQTTAPTPETPR</sequence>
<keyword evidence="13" id="KW-0961">Cell wall biogenesis/degradation</keyword>
<keyword evidence="8 17" id="KW-0378">Hydrolase</keyword>
<evidence type="ECO:0000256" key="5">
    <source>
        <dbReference type="ARBA" id="ARBA00022645"/>
    </source>
</evidence>
<evidence type="ECO:0000259" key="16">
    <source>
        <dbReference type="Pfam" id="PF03717"/>
    </source>
</evidence>
<keyword evidence="11" id="KW-1133">Transmembrane helix</keyword>
<dbReference type="GO" id="GO:0006508">
    <property type="term" value="P:proteolysis"/>
    <property type="evidence" value="ECO:0007669"/>
    <property type="project" value="UniProtKB-KW"/>
</dbReference>
<evidence type="ECO:0000259" key="15">
    <source>
        <dbReference type="Pfam" id="PF00905"/>
    </source>
</evidence>
<gene>
    <name evidence="17" type="primary">mrdA</name>
    <name evidence="17" type="ORF">ABOZ73_01030</name>
</gene>
<dbReference type="InterPro" id="IPR005311">
    <property type="entry name" value="PBP_dimer"/>
</dbReference>
<feature type="domain" description="Penicillin-binding protein dimerisation" evidence="16">
    <location>
        <begin position="66"/>
        <end position="238"/>
    </location>
</feature>
<dbReference type="InterPro" id="IPR050515">
    <property type="entry name" value="Beta-lactam/transpept"/>
</dbReference>
<protein>
    <submittedName>
        <fullName evidence="17">Penicillin-binding protein 2</fullName>
        <ecNumber evidence="17">3.4.16.4</ecNumber>
    </submittedName>
</protein>
<reference evidence="17" key="1">
    <citation type="submission" date="2024-06" db="EMBL/GenBank/DDBJ databases">
        <title>Caulobacter inopinatus, sp. nov.</title>
        <authorList>
            <person name="Donachie S.P."/>
        </authorList>
    </citation>
    <scope>NUCLEOTIDE SEQUENCE</scope>
    <source>
        <strain evidence="17">73W</strain>
    </source>
</reference>
<evidence type="ECO:0000256" key="8">
    <source>
        <dbReference type="ARBA" id="ARBA00022801"/>
    </source>
</evidence>